<evidence type="ECO:0000256" key="2">
    <source>
        <dbReference type="ARBA" id="ARBA00022434"/>
    </source>
</evidence>
<dbReference type="GO" id="GO:0008199">
    <property type="term" value="F:ferric iron binding"/>
    <property type="evidence" value="ECO:0007669"/>
    <property type="project" value="InterPro"/>
</dbReference>
<dbReference type="PANTHER" id="PTHR11431:SF43">
    <property type="entry name" value="FERRITIN"/>
    <property type="match status" value="1"/>
</dbReference>
<feature type="chain" id="PRO_5006848367" description="Ferritin" evidence="7">
    <location>
        <begin position="24"/>
        <end position="239"/>
    </location>
</feature>
<dbReference type="InterPro" id="IPR009040">
    <property type="entry name" value="Ferritin-like_diiron"/>
</dbReference>
<protein>
    <recommendedName>
        <fullName evidence="6">Ferritin</fullName>
        <ecNumber evidence="6">1.16.3.1</ecNumber>
    </recommendedName>
</protein>
<dbReference type="EC" id="1.16.3.1" evidence="6"/>
<evidence type="ECO:0000256" key="5">
    <source>
        <dbReference type="PIRSR" id="PIRSR601519-1"/>
    </source>
</evidence>
<comment type="function">
    <text evidence="6">Stores iron in a soluble, non-toxic, readily available form. Important for iron homeostasis. Iron is taken up in the ferrous form and deposited as ferric hydroxides after oxidation.</text>
</comment>
<name>A0A0U4D4M6_MELSA</name>
<evidence type="ECO:0000256" key="4">
    <source>
        <dbReference type="ARBA" id="ARBA00023004"/>
    </source>
</evidence>
<dbReference type="PANTHER" id="PTHR11431">
    <property type="entry name" value="FERRITIN"/>
    <property type="match status" value="1"/>
</dbReference>
<feature type="binding site" evidence="5">
    <location>
        <position position="96"/>
    </location>
    <ligand>
        <name>Fe cation</name>
        <dbReference type="ChEBI" id="CHEBI:24875"/>
        <label>1</label>
    </ligand>
</feature>
<reference evidence="9" key="2">
    <citation type="submission" date="2015-12" db="EMBL/GenBank/DDBJ databases">
        <authorList>
            <person name="Shamseldin A."/>
            <person name="Moawad H."/>
            <person name="Abd El-Rahim W.M."/>
            <person name="Sadowsky M.J."/>
        </authorList>
    </citation>
    <scope>NUCLEOTIDE SEQUENCE</scope>
</reference>
<organism evidence="9">
    <name type="scientific">Melanoplus sanguinipes</name>
    <name type="common">Migratory grasshopper</name>
    <dbReference type="NCBI Taxonomy" id="65742"/>
    <lineage>
        <taxon>Eukaryota</taxon>
        <taxon>Metazoa</taxon>
        <taxon>Ecdysozoa</taxon>
        <taxon>Arthropoda</taxon>
        <taxon>Hexapoda</taxon>
        <taxon>Insecta</taxon>
        <taxon>Pterygota</taxon>
        <taxon>Neoptera</taxon>
        <taxon>Polyneoptera</taxon>
        <taxon>Orthoptera</taxon>
        <taxon>Caelifera</taxon>
        <taxon>Acrididea</taxon>
        <taxon>Acridomorpha</taxon>
        <taxon>Acridoidea</taxon>
        <taxon>Acrididae</taxon>
        <taxon>Melanoplinae</taxon>
        <taxon>Melanoplini</taxon>
        <taxon>Melanoplus</taxon>
    </lineage>
</organism>
<feature type="domain" description="Ferritin-like diiron" evidence="8">
    <location>
        <begin position="41"/>
        <end position="215"/>
    </location>
</feature>
<feature type="binding site" evidence="5">
    <location>
        <position position="197"/>
    </location>
    <ligand>
        <name>Fe cation</name>
        <dbReference type="ChEBI" id="CHEBI:24875"/>
        <label>1</label>
    </ligand>
</feature>
<dbReference type="AlphaFoldDB" id="A0A0U4D4M6"/>
<keyword evidence="2 6" id="KW-0409">Iron storage</keyword>
<comment type="catalytic activity">
    <reaction evidence="6">
        <text>4 Fe(2+) + O2 + 4 H(+) = 4 Fe(3+) + 2 H2O</text>
        <dbReference type="Rhea" id="RHEA:11148"/>
        <dbReference type="ChEBI" id="CHEBI:15377"/>
        <dbReference type="ChEBI" id="CHEBI:15378"/>
        <dbReference type="ChEBI" id="CHEBI:15379"/>
        <dbReference type="ChEBI" id="CHEBI:29033"/>
        <dbReference type="ChEBI" id="CHEBI:29034"/>
        <dbReference type="EC" id="1.16.3.1"/>
    </reaction>
</comment>
<feature type="binding site" evidence="5">
    <location>
        <position position="58"/>
    </location>
    <ligand>
        <name>Fe cation</name>
        <dbReference type="ChEBI" id="CHEBI:24875"/>
        <label>1</label>
    </ligand>
</feature>
<dbReference type="Pfam" id="PF00210">
    <property type="entry name" value="Ferritin"/>
    <property type="match status" value="1"/>
</dbReference>
<comment type="similarity">
    <text evidence="1 6">Belongs to the ferritin family.</text>
</comment>
<dbReference type="GO" id="GO:0006879">
    <property type="term" value="P:intracellular iron ion homeostasis"/>
    <property type="evidence" value="ECO:0007669"/>
    <property type="project" value="UniProtKB-KW"/>
</dbReference>
<evidence type="ECO:0000256" key="7">
    <source>
        <dbReference type="SAM" id="SignalP"/>
    </source>
</evidence>
<feature type="binding site" evidence="5">
    <location>
        <position position="142"/>
    </location>
    <ligand>
        <name>Fe cation</name>
        <dbReference type="ChEBI" id="CHEBI:24875"/>
        <label>2</label>
    </ligand>
</feature>
<dbReference type="InterPro" id="IPR001519">
    <property type="entry name" value="Ferritin"/>
</dbReference>
<dbReference type="GO" id="GO:0006826">
    <property type="term" value="P:iron ion transport"/>
    <property type="evidence" value="ECO:0007669"/>
    <property type="project" value="InterPro"/>
</dbReference>
<keyword evidence="7" id="KW-0732">Signal</keyword>
<keyword evidence="4 5" id="KW-0408">Iron</keyword>
<dbReference type="EMBL" id="KU218674">
    <property type="protein sequence ID" value="ALX00054.1"/>
    <property type="molecule type" value="mRNA"/>
</dbReference>
<keyword evidence="6" id="KW-0560">Oxidoreductase</keyword>
<dbReference type="InterPro" id="IPR009078">
    <property type="entry name" value="Ferritin-like_SF"/>
</dbReference>
<evidence type="ECO:0000259" key="8">
    <source>
        <dbReference type="PROSITE" id="PS50905"/>
    </source>
</evidence>
<dbReference type="PROSITE" id="PS51257">
    <property type="entry name" value="PROKAR_LIPOPROTEIN"/>
    <property type="match status" value="1"/>
</dbReference>
<dbReference type="Gene3D" id="1.20.1260.10">
    <property type="match status" value="1"/>
</dbReference>
<dbReference type="GO" id="GO:0008198">
    <property type="term" value="F:ferrous iron binding"/>
    <property type="evidence" value="ECO:0007669"/>
    <property type="project" value="TreeGrafter"/>
</dbReference>
<proteinExistence type="evidence at transcript level"/>
<evidence type="ECO:0000256" key="3">
    <source>
        <dbReference type="ARBA" id="ARBA00022723"/>
    </source>
</evidence>
<dbReference type="PROSITE" id="PS50905">
    <property type="entry name" value="FERRITIN_LIKE"/>
    <property type="match status" value="1"/>
</dbReference>
<dbReference type="InterPro" id="IPR012347">
    <property type="entry name" value="Ferritin-like"/>
</dbReference>
<dbReference type="CDD" id="cd01056">
    <property type="entry name" value="Euk_Ferritin"/>
    <property type="match status" value="1"/>
</dbReference>
<keyword evidence="3 5" id="KW-0479">Metal-binding</keyword>
<feature type="signal peptide" evidence="7">
    <location>
        <begin position="1"/>
        <end position="23"/>
    </location>
</feature>
<accession>A0A0U4D4M6</accession>
<dbReference type="GO" id="GO:0004322">
    <property type="term" value="F:ferroxidase activity"/>
    <property type="evidence" value="ECO:0007669"/>
    <property type="project" value="UniProtKB-EC"/>
</dbReference>
<evidence type="ECO:0000313" key="9">
    <source>
        <dbReference type="EMBL" id="ALX00054.1"/>
    </source>
</evidence>
<evidence type="ECO:0000256" key="1">
    <source>
        <dbReference type="ARBA" id="ARBA00007513"/>
    </source>
</evidence>
<sequence>MASDMKVVSVGVVLLCVCSFVTAQSALSCSAVFSDGSTQWVDMVEPCVYMVKEQIQREVNASMAYVAMGAYFSRDTVNRPGFAKMFFDSAKEERDHAIKLIDYLLMRGETLEDIKNLIVVSPPKKLEWRDGVKALKDALELEGNVTVAITSVIKECESPKTKGQKPGVGNKPGRKAKESFNDYHLVDYLTGVYLEEQYHSQRDLAGKLYTLGKMIENHGPLGEFLFDKKLLNGEVPAFG</sequence>
<reference evidence="9" key="1">
    <citation type="journal article" date="2015" name="BMC Genomics">
        <title>Combining RNA-seq and proteomic profiling to identify seminal fluid proteins in the migratory grasshopper Melanoplus sanguinipes (F).</title>
        <authorList>
            <person name="Bonilla M.L."/>
            <person name="Todd C."/>
            <person name="Erlandson M."/>
            <person name="Andres J."/>
        </authorList>
    </citation>
    <scope>NUCLEOTIDE SEQUENCE</scope>
</reference>
<dbReference type="SUPFAM" id="SSF47240">
    <property type="entry name" value="Ferritin-like"/>
    <property type="match status" value="1"/>
</dbReference>
<dbReference type="GO" id="GO:0005737">
    <property type="term" value="C:cytoplasm"/>
    <property type="evidence" value="ECO:0007669"/>
    <property type="project" value="TreeGrafter"/>
</dbReference>
<feature type="binding site" evidence="5">
    <location>
        <position position="93"/>
    </location>
    <ligand>
        <name>Fe cation</name>
        <dbReference type="ChEBI" id="CHEBI:24875"/>
        <label>1</label>
    </ligand>
</feature>
<dbReference type="InterPro" id="IPR008331">
    <property type="entry name" value="Ferritin_DPS_dom"/>
</dbReference>
<evidence type="ECO:0000256" key="6">
    <source>
        <dbReference type="RuleBase" id="RU361145"/>
    </source>
</evidence>